<dbReference type="GO" id="GO:0000122">
    <property type="term" value="P:negative regulation of transcription by RNA polymerase II"/>
    <property type="evidence" value="ECO:0007669"/>
    <property type="project" value="TreeGrafter"/>
</dbReference>
<keyword evidence="5" id="KW-0472">Membrane</keyword>
<dbReference type="GO" id="GO:0000981">
    <property type="term" value="F:DNA-binding transcription factor activity, RNA polymerase II-specific"/>
    <property type="evidence" value="ECO:0007669"/>
    <property type="project" value="TreeGrafter"/>
</dbReference>
<name>A0A8A3PGZ2_9HELO</name>
<dbReference type="Proteomes" id="UP000672032">
    <property type="component" value="Chromosome 4"/>
</dbReference>
<evidence type="ECO:0000313" key="9">
    <source>
        <dbReference type="Proteomes" id="UP000672032"/>
    </source>
</evidence>
<organism evidence="8 9">
    <name type="scientific">Monilinia vaccinii-corymbosi</name>
    <dbReference type="NCBI Taxonomy" id="61207"/>
    <lineage>
        <taxon>Eukaryota</taxon>
        <taxon>Fungi</taxon>
        <taxon>Dikarya</taxon>
        <taxon>Ascomycota</taxon>
        <taxon>Pezizomycotina</taxon>
        <taxon>Leotiomycetes</taxon>
        <taxon>Helotiales</taxon>
        <taxon>Sclerotiniaceae</taxon>
        <taxon>Monilinia</taxon>
    </lineage>
</organism>
<accession>A0A8A3PGZ2</accession>
<feature type="transmembrane region" description="Helical" evidence="5">
    <location>
        <begin position="256"/>
        <end position="274"/>
    </location>
</feature>
<evidence type="ECO:0008006" key="10">
    <source>
        <dbReference type="Google" id="ProtNLM"/>
    </source>
</evidence>
<dbReference type="GO" id="GO:0005634">
    <property type="term" value="C:nucleus"/>
    <property type="evidence" value="ECO:0007669"/>
    <property type="project" value="TreeGrafter"/>
</dbReference>
<feature type="domain" description="RING-type" evidence="7">
    <location>
        <begin position="57"/>
        <end position="108"/>
    </location>
</feature>
<dbReference type="Gene3D" id="3.30.40.10">
    <property type="entry name" value="Zinc/RING finger domain, C3HC4 (zinc finger)"/>
    <property type="match status" value="1"/>
</dbReference>
<dbReference type="SUPFAM" id="SSF57850">
    <property type="entry name" value="RING/U-box"/>
    <property type="match status" value="1"/>
</dbReference>
<evidence type="ECO:0000259" key="6">
    <source>
        <dbReference type="PROSITE" id="PS50016"/>
    </source>
</evidence>
<evidence type="ECO:0000256" key="3">
    <source>
        <dbReference type="ARBA" id="ARBA00022833"/>
    </source>
</evidence>
<keyword evidence="2 4" id="KW-0863">Zinc-finger</keyword>
<dbReference type="PANTHER" id="PTHR12360:SF12">
    <property type="entry name" value="TRANSCRIPTIONAL REPRESSOR NF-X1"/>
    <property type="match status" value="1"/>
</dbReference>
<keyword evidence="5" id="KW-0812">Transmembrane</keyword>
<keyword evidence="9" id="KW-1185">Reference proteome</keyword>
<evidence type="ECO:0000256" key="2">
    <source>
        <dbReference type="ARBA" id="ARBA00022771"/>
    </source>
</evidence>
<dbReference type="OrthoDB" id="6512771at2759"/>
<feature type="transmembrane region" description="Helical" evidence="5">
    <location>
        <begin position="301"/>
        <end position="323"/>
    </location>
</feature>
<dbReference type="PROSITE" id="PS01359">
    <property type="entry name" value="ZF_PHD_1"/>
    <property type="match status" value="1"/>
</dbReference>
<dbReference type="EMBL" id="CP063408">
    <property type="protein sequence ID" value="QSZ34330.1"/>
    <property type="molecule type" value="Genomic_DNA"/>
</dbReference>
<dbReference type="AlphaFoldDB" id="A0A8A3PGZ2"/>
<gene>
    <name evidence="8" type="ORF">DSL72_005921</name>
</gene>
<evidence type="ECO:0000256" key="5">
    <source>
        <dbReference type="SAM" id="Phobius"/>
    </source>
</evidence>
<evidence type="ECO:0000259" key="7">
    <source>
        <dbReference type="PROSITE" id="PS50089"/>
    </source>
</evidence>
<keyword evidence="1" id="KW-0479">Metal-binding</keyword>
<dbReference type="GO" id="GO:0008270">
    <property type="term" value="F:zinc ion binding"/>
    <property type="evidence" value="ECO:0007669"/>
    <property type="project" value="UniProtKB-KW"/>
</dbReference>
<dbReference type="PROSITE" id="PS50016">
    <property type="entry name" value="ZF_PHD_2"/>
    <property type="match status" value="1"/>
</dbReference>
<dbReference type="InterPro" id="IPR034078">
    <property type="entry name" value="NFX1_fam"/>
</dbReference>
<dbReference type="InterPro" id="IPR001841">
    <property type="entry name" value="Znf_RING"/>
</dbReference>
<dbReference type="GO" id="GO:0000977">
    <property type="term" value="F:RNA polymerase II transcription regulatory region sequence-specific DNA binding"/>
    <property type="evidence" value="ECO:0007669"/>
    <property type="project" value="TreeGrafter"/>
</dbReference>
<feature type="domain" description="PHD-type" evidence="6">
    <location>
        <begin position="54"/>
        <end position="110"/>
    </location>
</feature>
<keyword evidence="5" id="KW-1133">Transmembrane helix</keyword>
<dbReference type="InterPro" id="IPR013083">
    <property type="entry name" value="Znf_RING/FYVE/PHD"/>
</dbReference>
<dbReference type="PROSITE" id="PS50089">
    <property type="entry name" value="ZF_RING_2"/>
    <property type="match status" value="1"/>
</dbReference>
<keyword evidence="3" id="KW-0862">Zinc</keyword>
<sequence>MISPILPLYIPSWVPGSRQEPSRQSVELASIDANGMSNAPNLRTRIKEDIENGVYDCPICHEPIGPDVGELWACNCCYQAYHPSCIHNWAQTSTNSSEYPPWQCPTCKKSHIGYPQAGCWCRRRDSIPSVVIAGSCGRSCSKENLCGTRVNCVTYTCPSICHPGPCIPKECTEQCGRERPQPPGSMAGDSRFNSPPPALTRGHPVISSNITNNAYRPSRRSIGSIYEGRANIRQQRRGRFALVNNNDNSEILMNDVFYHIPALFFINVLVLVWIQSRTRRYLLPLSYQQFTEGNFRETEQLLCLGAGAILFLFNTVSGASILVRLDLRLRMKLGLIPNRTGMTPDIPRKSIKIAISRALFFIYCIMLAYISILIPCMLCLGPGYFRRIQMEGTCDGFDTRIKLYNPDANYFGLQNKTTKQEKFVGPAYTQTPGRYDYPSPEDYESYKFGIDLFNITKINSANSSSSNRKSFGEYWRIMGIYGGKALHVDFDLLQHSWRISEGSIVVDGRNSSRYKHHGQFTNFSIPNFATAIRNLTQVRNGTWTRTDENNHHTLFPELKLHIPYWYLFDKHCAYQSYMRVFKEGVGEEGLSRKQIVQRREWEWKRWRKESRQEEVLRTASFGYGGNVGLEVCARRNEYTWERRGKIERQEGMGDDLLVPLGLMAVVRKSMREERGVLSHGCKWPGSTL</sequence>
<feature type="transmembrane region" description="Helical" evidence="5">
    <location>
        <begin position="358"/>
        <end position="380"/>
    </location>
</feature>
<protein>
    <recommendedName>
        <fullName evidence="10">PHD-type domain-containing protein</fullName>
    </recommendedName>
</protein>
<evidence type="ECO:0000313" key="8">
    <source>
        <dbReference type="EMBL" id="QSZ34330.1"/>
    </source>
</evidence>
<evidence type="ECO:0000256" key="1">
    <source>
        <dbReference type="ARBA" id="ARBA00022723"/>
    </source>
</evidence>
<dbReference type="InterPro" id="IPR019786">
    <property type="entry name" value="Zinc_finger_PHD-type_CS"/>
</dbReference>
<dbReference type="InterPro" id="IPR019787">
    <property type="entry name" value="Znf_PHD-finger"/>
</dbReference>
<reference evidence="8" key="1">
    <citation type="submission" date="2020-10" db="EMBL/GenBank/DDBJ databases">
        <title>Genome Sequence of Monilinia vaccinii-corymbosi Sheds Light on Mummy Berry Disease Infection of Blueberry and Mating Type.</title>
        <authorList>
            <person name="Yow A.G."/>
            <person name="Zhang Y."/>
            <person name="Bansal K."/>
            <person name="Eacker S.M."/>
            <person name="Sullivan S."/>
            <person name="Liachko I."/>
            <person name="Cubeta M.A."/>
            <person name="Rollins J.A."/>
            <person name="Ashrafi H."/>
        </authorList>
    </citation>
    <scope>NUCLEOTIDE SEQUENCE</scope>
    <source>
        <strain evidence="8">RL-1</strain>
    </source>
</reference>
<evidence type="ECO:0000256" key="4">
    <source>
        <dbReference type="PROSITE-ProRule" id="PRU00175"/>
    </source>
</evidence>
<dbReference type="PANTHER" id="PTHR12360">
    <property type="entry name" value="NUCLEAR TRANSCRIPTION FACTOR, X-BOX BINDING 1 NFX1"/>
    <property type="match status" value="1"/>
</dbReference>
<proteinExistence type="predicted"/>